<sequence>MPVLLHHTGDIPPSGWDEWCAVAGCNADLPGGKPTARALAEAYDAVLPEWWRLAAELGRQPSAILSHACTAGGNVSDLGLMLAWSRLVGGWAAGGDRVLCLCDDPWLFRHLATLPGVTAGAAPSLAGTALRLGLRGWLARARVAVRMARAAWRGRGAACAVPPGRPAMLVYGHPASRPDGFDAYFGQLAEIVPEVQRILHVDCPPSRAAELGVGLHGWGSMAAALALVFRRWRPQVSGPLTWLVRRAAAHEGATGTPAMIAWQIHCQRRFLAAARPVLVAWPWENHAWERAFVRHARAGAIRTLGYQHATIGSLESNYAIHSLPDGVAALPDSIACAGPASRDRLVDWGVPADRLWIGGAWRFPTPTPLPWAADGAIFLPLPAQIGVARQMLAAARAATAHGWRFLVREHPMTSVGFHPEPGLDRSPGPLSRSGPLRVVLFAGSSVGLEALLAGLPAIRFLPQGLLANDILPPGLAVPAATADELPDRLAACARPEPLDAAGIFAEIDRAQWRCRVGEPS</sequence>
<proteinExistence type="predicted"/>
<accession>A0A178MYB8</accession>
<protein>
    <submittedName>
        <fullName evidence="1">Uncharacterized protein</fullName>
    </submittedName>
</protein>
<organism evidence="1 2">
    <name type="scientific">Magnetospirillum moscoviense</name>
    <dbReference type="NCBI Taxonomy" id="1437059"/>
    <lineage>
        <taxon>Bacteria</taxon>
        <taxon>Pseudomonadati</taxon>
        <taxon>Pseudomonadota</taxon>
        <taxon>Alphaproteobacteria</taxon>
        <taxon>Rhodospirillales</taxon>
        <taxon>Rhodospirillaceae</taxon>
        <taxon>Magnetospirillum</taxon>
    </lineage>
</organism>
<gene>
    <name evidence="1" type="ORF">A6A05_00260</name>
</gene>
<evidence type="ECO:0000313" key="2">
    <source>
        <dbReference type="Proteomes" id="UP000078543"/>
    </source>
</evidence>
<reference evidence="1 2" key="1">
    <citation type="submission" date="2016-04" db="EMBL/GenBank/DDBJ databases">
        <title>Draft genome sequence of freshwater magnetotactic bacteria Magnetospirillum marisnigri SP-1 and Magnetospirillum moscoviense BB-1.</title>
        <authorList>
            <person name="Koziaeva V."/>
            <person name="Dziuba M.V."/>
            <person name="Ivanov T.M."/>
            <person name="Kuznetsov B."/>
            <person name="Grouzdev D.S."/>
        </authorList>
    </citation>
    <scope>NUCLEOTIDE SEQUENCE [LARGE SCALE GENOMIC DNA]</scope>
    <source>
        <strain evidence="1 2">BB-1</strain>
    </source>
</reference>
<dbReference type="AlphaFoldDB" id="A0A178MYB8"/>
<comment type="caution">
    <text evidence="1">The sequence shown here is derived from an EMBL/GenBank/DDBJ whole genome shotgun (WGS) entry which is preliminary data.</text>
</comment>
<dbReference type="Proteomes" id="UP000078543">
    <property type="component" value="Unassembled WGS sequence"/>
</dbReference>
<name>A0A178MYB8_9PROT</name>
<dbReference type="STRING" id="1437059.A6A05_00260"/>
<keyword evidence="2" id="KW-1185">Reference proteome</keyword>
<dbReference type="RefSeq" id="WP_068498067.1">
    <property type="nucleotide sequence ID" value="NZ_LWQU01000104.1"/>
</dbReference>
<dbReference type="OrthoDB" id="7326104at2"/>
<dbReference type="EMBL" id="LWQU01000104">
    <property type="protein sequence ID" value="OAN55027.1"/>
    <property type="molecule type" value="Genomic_DNA"/>
</dbReference>
<evidence type="ECO:0000313" key="1">
    <source>
        <dbReference type="EMBL" id="OAN55027.1"/>
    </source>
</evidence>